<evidence type="ECO:0000313" key="4">
    <source>
        <dbReference type="Proteomes" id="UP000649617"/>
    </source>
</evidence>
<dbReference type="PANTHER" id="PTHR13068">
    <property type="entry name" value="CGI-12 PROTEIN-RELATED"/>
    <property type="match status" value="1"/>
</dbReference>
<dbReference type="EMBL" id="CAJNIZ010033681">
    <property type="protein sequence ID" value="CAE7547050.1"/>
    <property type="molecule type" value="Genomic_DNA"/>
</dbReference>
<feature type="non-terminal residue" evidence="3">
    <location>
        <position position="1"/>
    </location>
</feature>
<keyword evidence="2" id="KW-0809">Transit peptide</keyword>
<dbReference type="InterPro" id="IPR038538">
    <property type="entry name" value="MTERF_sf"/>
</dbReference>
<proteinExistence type="inferred from homology"/>
<dbReference type="OrthoDB" id="438887at2759"/>
<gene>
    <name evidence="3" type="primary">MTERF5</name>
    <name evidence="3" type="ORF">SPIL2461_LOCUS14519</name>
</gene>
<evidence type="ECO:0000256" key="1">
    <source>
        <dbReference type="ARBA" id="ARBA00007692"/>
    </source>
</evidence>
<dbReference type="InterPro" id="IPR003690">
    <property type="entry name" value="MTERF"/>
</dbReference>
<comment type="similarity">
    <text evidence="1">Belongs to the mTERF family.</text>
</comment>
<organism evidence="3 4">
    <name type="scientific">Symbiodinium pilosum</name>
    <name type="common">Dinoflagellate</name>
    <dbReference type="NCBI Taxonomy" id="2952"/>
    <lineage>
        <taxon>Eukaryota</taxon>
        <taxon>Sar</taxon>
        <taxon>Alveolata</taxon>
        <taxon>Dinophyceae</taxon>
        <taxon>Suessiales</taxon>
        <taxon>Symbiodiniaceae</taxon>
        <taxon>Symbiodinium</taxon>
    </lineage>
</organism>
<comment type="caution">
    <text evidence="3">The sequence shown here is derived from an EMBL/GenBank/DDBJ whole genome shotgun (WGS) entry which is preliminary data.</text>
</comment>
<dbReference type="AlphaFoldDB" id="A0A812TSS9"/>
<dbReference type="Pfam" id="PF02536">
    <property type="entry name" value="mTERF"/>
    <property type="match status" value="1"/>
</dbReference>
<evidence type="ECO:0000313" key="3">
    <source>
        <dbReference type="EMBL" id="CAE7547050.1"/>
    </source>
</evidence>
<keyword evidence="4" id="KW-1185">Reference proteome</keyword>
<dbReference type="GO" id="GO:0003676">
    <property type="term" value="F:nucleic acid binding"/>
    <property type="evidence" value="ECO:0007669"/>
    <property type="project" value="InterPro"/>
</dbReference>
<name>A0A812TSS9_SYMPI</name>
<dbReference type="SMART" id="SM00733">
    <property type="entry name" value="Mterf"/>
    <property type="match status" value="5"/>
</dbReference>
<dbReference type="PANTHER" id="PTHR13068:SF173">
    <property type="entry name" value="EMB|CAB62602.1"/>
    <property type="match status" value="1"/>
</dbReference>
<accession>A0A812TSS9</accession>
<protein>
    <submittedName>
        <fullName evidence="3">mTERF5 protein</fullName>
    </submittedName>
</protein>
<reference evidence="3" key="1">
    <citation type="submission" date="2021-02" db="EMBL/GenBank/DDBJ databases">
        <authorList>
            <person name="Dougan E. K."/>
            <person name="Rhodes N."/>
            <person name="Thang M."/>
            <person name="Chan C."/>
        </authorList>
    </citation>
    <scope>NUCLEOTIDE SEQUENCE</scope>
</reference>
<evidence type="ECO:0000256" key="2">
    <source>
        <dbReference type="ARBA" id="ARBA00022946"/>
    </source>
</evidence>
<sequence>VSKVISRFPQVLGCSIEENLKPTVQWLRDSGLKEAEVSKVISRLPQVLGYSIEENLKPTVQWLRDLGLQEAELSKVISRLPQVLGCSIEENLKPTVQWLRDLGLSEAEVSTVISRFPAVLGYSIEENLCRKMSLLGGFMHMEQTVRLLVHYPMILGLSFERWTHRLQVLRQCGRLCSFGPAMLARDDVFAKRYQSQPE</sequence>
<dbReference type="Proteomes" id="UP000649617">
    <property type="component" value="Unassembled WGS sequence"/>
</dbReference>
<dbReference type="Gene3D" id="1.25.70.10">
    <property type="entry name" value="Transcription termination factor 3, mitochondrial"/>
    <property type="match status" value="1"/>
</dbReference>